<organism evidence="8 9">
    <name type="scientific">Coemansia javaensis</name>
    <dbReference type="NCBI Taxonomy" id="2761396"/>
    <lineage>
        <taxon>Eukaryota</taxon>
        <taxon>Fungi</taxon>
        <taxon>Fungi incertae sedis</taxon>
        <taxon>Zoopagomycota</taxon>
        <taxon>Kickxellomycotina</taxon>
        <taxon>Kickxellomycetes</taxon>
        <taxon>Kickxellales</taxon>
        <taxon>Kickxellaceae</taxon>
        <taxon>Coemansia</taxon>
    </lineage>
</organism>
<evidence type="ECO:0000313" key="9">
    <source>
        <dbReference type="Proteomes" id="UP001140217"/>
    </source>
</evidence>
<dbReference type="AlphaFoldDB" id="A0A9W8HKL9"/>
<dbReference type="PANTHER" id="PTHR15092:SF37">
    <property type="entry name" value="TARGET OF EGR1 PROTEIN 1"/>
    <property type="match status" value="1"/>
</dbReference>
<dbReference type="InterPro" id="IPR051181">
    <property type="entry name" value="CAF1_poly(A)_ribonucleases"/>
</dbReference>
<keyword evidence="2 5" id="KW-0479">Metal-binding</keyword>
<comment type="caution">
    <text evidence="8">The sequence shown here is derived from an EMBL/GenBank/DDBJ whole genome shotgun (WGS) entry which is preliminary data.</text>
</comment>
<evidence type="ECO:0000259" key="7">
    <source>
        <dbReference type="PROSITE" id="PS50103"/>
    </source>
</evidence>
<gene>
    <name evidence="8" type="ORF">H4R18_000147</name>
</gene>
<evidence type="ECO:0000256" key="5">
    <source>
        <dbReference type="PROSITE-ProRule" id="PRU00723"/>
    </source>
</evidence>
<feature type="zinc finger region" description="C3H1-type" evidence="5">
    <location>
        <begin position="286"/>
        <end position="314"/>
    </location>
</feature>
<reference evidence="8" key="1">
    <citation type="submission" date="2022-07" db="EMBL/GenBank/DDBJ databases">
        <title>Phylogenomic reconstructions and comparative analyses of Kickxellomycotina fungi.</title>
        <authorList>
            <person name="Reynolds N.K."/>
            <person name="Stajich J.E."/>
            <person name="Barry K."/>
            <person name="Grigoriev I.V."/>
            <person name="Crous P."/>
            <person name="Smith M.E."/>
        </authorList>
    </citation>
    <scope>NUCLEOTIDE SEQUENCE</scope>
    <source>
        <strain evidence="8">NBRC 105414</strain>
    </source>
</reference>
<dbReference type="PROSITE" id="PS50103">
    <property type="entry name" value="ZF_C3H1"/>
    <property type="match status" value="1"/>
</dbReference>
<feature type="region of interest" description="Disordered" evidence="6">
    <location>
        <begin position="321"/>
        <end position="375"/>
    </location>
</feature>
<comment type="similarity">
    <text evidence="1">Belongs to the CAF1 family.</text>
</comment>
<evidence type="ECO:0000256" key="1">
    <source>
        <dbReference type="ARBA" id="ARBA00008372"/>
    </source>
</evidence>
<feature type="domain" description="C3H1-type" evidence="7">
    <location>
        <begin position="286"/>
        <end position="314"/>
    </location>
</feature>
<accession>A0A9W8HKL9</accession>
<dbReference type="InterPro" id="IPR000571">
    <property type="entry name" value="Znf_CCCH"/>
</dbReference>
<evidence type="ECO:0000256" key="6">
    <source>
        <dbReference type="SAM" id="MobiDB-lite"/>
    </source>
</evidence>
<dbReference type="InterPro" id="IPR036855">
    <property type="entry name" value="Znf_CCCH_sf"/>
</dbReference>
<dbReference type="SUPFAM" id="SSF90229">
    <property type="entry name" value="CCCH zinc finger"/>
    <property type="match status" value="1"/>
</dbReference>
<dbReference type="Gene3D" id="3.30.420.10">
    <property type="entry name" value="Ribonuclease H-like superfamily/Ribonuclease H"/>
    <property type="match status" value="2"/>
</dbReference>
<proteinExistence type="inferred from homology"/>
<dbReference type="GO" id="GO:0034472">
    <property type="term" value="P:snRNA 3'-end processing"/>
    <property type="evidence" value="ECO:0007669"/>
    <property type="project" value="TreeGrafter"/>
</dbReference>
<feature type="compositionally biased region" description="Pro residues" evidence="6">
    <location>
        <begin position="270"/>
        <end position="282"/>
    </location>
</feature>
<keyword evidence="4 5" id="KW-0862">Zinc</keyword>
<keyword evidence="3 5" id="KW-0863">Zinc-finger</keyword>
<name>A0A9W8HKL9_9FUNG</name>
<evidence type="ECO:0000256" key="3">
    <source>
        <dbReference type="ARBA" id="ARBA00022771"/>
    </source>
</evidence>
<dbReference type="InterPro" id="IPR012337">
    <property type="entry name" value="RNaseH-like_sf"/>
</dbReference>
<keyword evidence="9" id="KW-1185">Reference proteome</keyword>
<feature type="compositionally biased region" description="Pro residues" evidence="6">
    <location>
        <begin position="462"/>
        <end position="475"/>
    </location>
</feature>
<evidence type="ECO:0000256" key="4">
    <source>
        <dbReference type="ARBA" id="ARBA00022833"/>
    </source>
</evidence>
<dbReference type="InterPro" id="IPR036397">
    <property type="entry name" value="RNaseH_sf"/>
</dbReference>
<feature type="region of interest" description="Disordered" evidence="6">
    <location>
        <begin position="268"/>
        <end position="288"/>
    </location>
</feature>
<dbReference type="GO" id="GO:0008270">
    <property type="term" value="F:zinc ion binding"/>
    <property type="evidence" value="ECO:0007669"/>
    <property type="project" value="UniProtKB-KW"/>
</dbReference>
<dbReference type="Proteomes" id="UP001140217">
    <property type="component" value="Unassembled WGS sequence"/>
</dbReference>
<dbReference type="InterPro" id="IPR006941">
    <property type="entry name" value="RNase_CAF1"/>
</dbReference>
<dbReference type="GO" id="GO:0000175">
    <property type="term" value="F:3'-5'-RNA exonuclease activity"/>
    <property type="evidence" value="ECO:0007669"/>
    <property type="project" value="TreeGrafter"/>
</dbReference>
<feature type="region of interest" description="Disordered" evidence="6">
    <location>
        <begin position="454"/>
        <end position="475"/>
    </location>
</feature>
<dbReference type="Pfam" id="PF04857">
    <property type="entry name" value="CAF1"/>
    <property type="match status" value="2"/>
</dbReference>
<dbReference type="PANTHER" id="PTHR15092">
    <property type="entry name" value="POLY A -SPECIFIC RIBONUCLEASE/TARGET OF EGR1, MEMBER 1"/>
    <property type="match status" value="1"/>
</dbReference>
<dbReference type="SUPFAM" id="SSF53098">
    <property type="entry name" value="Ribonuclease H-like"/>
    <property type="match status" value="1"/>
</dbReference>
<dbReference type="GO" id="GO:0015030">
    <property type="term" value="C:Cajal body"/>
    <property type="evidence" value="ECO:0007669"/>
    <property type="project" value="TreeGrafter"/>
</dbReference>
<sequence>MAGSGATYTDVTRDNIVALAAGIRRQIAQAKFVAVDTEFTGLVIGNASPVFRFNTAEWVTRATDMRERYRAMANVAKTHALVSMGLTVFAQRHTALGSYNVHSFNFLLQAQNTHLVNPTSLAFLAQNGFDLGRQATHGIRYFAGPNPHPVQVMTPEINAEGALVREIFLDVVRTRRPLVVHNGLFDLVYLYQSFFGPLPDTHESFVSDLCEMFPGGIFDTKLIAEAADPGTASYLAYLYHKSRRTQRRRREAGDPAVQARLKVMVLRPAPALPSPPPPPPPQSAAASEKPYCEQFALHGHCRLRERCPRSHDIEFILDCQEREPAPEPAPEQPAPARKRKGSGTDGGDRPRKAPRANGSGSAPRASSPEPAQQAAEIETLSISEDGGSGGARQAEYHTAAYDAYMTGYVFASLRLLLGDRLDAHRNKVYRMGRSSEPLLIRASPYSATSVTYRQTAPLLGEQPPPGSPGPADPGA</sequence>
<evidence type="ECO:0000256" key="2">
    <source>
        <dbReference type="ARBA" id="ARBA00022723"/>
    </source>
</evidence>
<protein>
    <recommendedName>
        <fullName evidence="7">C3H1-type domain-containing protein</fullName>
    </recommendedName>
</protein>
<evidence type="ECO:0000313" key="8">
    <source>
        <dbReference type="EMBL" id="KAJ2786115.1"/>
    </source>
</evidence>
<dbReference type="EMBL" id="JANBUL010000004">
    <property type="protein sequence ID" value="KAJ2786115.1"/>
    <property type="molecule type" value="Genomic_DNA"/>
</dbReference>
<dbReference type="OrthoDB" id="414075at2759"/>
<dbReference type="GO" id="GO:0017069">
    <property type="term" value="F:snRNA binding"/>
    <property type="evidence" value="ECO:0007669"/>
    <property type="project" value="TreeGrafter"/>
</dbReference>